<dbReference type="GeneTree" id="ENSGT00530000063405"/>
<protein>
    <recommendedName>
        <fullName evidence="3">Tubulin folding cofactor E like</fullName>
    </recommendedName>
</protein>
<dbReference type="Proteomes" id="UP000472266">
    <property type="component" value="Chromosome 16"/>
</dbReference>
<evidence type="ECO:0000313" key="2">
    <source>
        <dbReference type="Proteomes" id="UP000472266"/>
    </source>
</evidence>
<organism evidence="1 2">
    <name type="scientific">Strigops habroptila</name>
    <name type="common">Kakapo</name>
    <dbReference type="NCBI Taxonomy" id="2489341"/>
    <lineage>
        <taxon>Eukaryota</taxon>
        <taxon>Metazoa</taxon>
        <taxon>Chordata</taxon>
        <taxon>Craniata</taxon>
        <taxon>Vertebrata</taxon>
        <taxon>Euteleostomi</taxon>
        <taxon>Archelosauria</taxon>
        <taxon>Archosauria</taxon>
        <taxon>Dinosauria</taxon>
        <taxon>Saurischia</taxon>
        <taxon>Theropoda</taxon>
        <taxon>Coelurosauria</taxon>
        <taxon>Aves</taxon>
        <taxon>Neognathae</taxon>
        <taxon>Neoaves</taxon>
        <taxon>Telluraves</taxon>
        <taxon>Australaves</taxon>
        <taxon>Psittaciformes</taxon>
        <taxon>Psittacidae</taxon>
        <taxon>Strigops</taxon>
    </lineage>
</organism>
<proteinExistence type="predicted"/>
<accession>A0A672UI43</accession>
<dbReference type="InParanoid" id="A0A672UI43"/>
<reference evidence="1" key="3">
    <citation type="submission" date="2025-09" db="UniProtKB">
        <authorList>
            <consortium name="Ensembl"/>
        </authorList>
    </citation>
    <scope>IDENTIFICATION</scope>
</reference>
<name>A0A672UI43_STRHB</name>
<dbReference type="OMA" id="EDWHEVK"/>
<evidence type="ECO:0000313" key="1">
    <source>
        <dbReference type="Ensembl" id="ENSSHBP00005013630.1"/>
    </source>
</evidence>
<sequence>MDQPSGRSFMQVLCEKYSPENFPYRRGPGMGVHVPATPQGSPMKDRLNLPSVLVLNSCGITCAGDENEIAAFCAHVSELDLSDNKLEDWHEVKCKPVAVCSGIVNSSSPAYALLLC</sequence>
<dbReference type="Ensembl" id="ENSSHBT00005016361.1">
    <property type="protein sequence ID" value="ENSSHBP00005013630.1"/>
    <property type="gene ID" value="ENSSHBG00005011930.1"/>
</dbReference>
<reference evidence="1 2" key="1">
    <citation type="submission" date="2019-11" db="EMBL/GenBank/DDBJ databases">
        <title>Strigops habroptila (kakapo) genome, bStrHab1, primary haplotype, v2.</title>
        <authorList>
            <person name="Jarvis E.D."/>
            <person name="Howard J."/>
            <person name="Rhie A."/>
            <person name="Phillippy A."/>
            <person name="Korlach J."/>
            <person name="Digby A."/>
            <person name="Iorns D."/>
            <person name="Eason D."/>
            <person name="Robertson B."/>
            <person name="Raemaekers T."/>
            <person name="Howe K."/>
            <person name="Lewin H."/>
            <person name="Damas J."/>
            <person name="Hastie A."/>
            <person name="Tracey A."/>
            <person name="Chow W."/>
            <person name="Fedrigo O."/>
        </authorList>
    </citation>
    <scope>NUCLEOTIDE SEQUENCE [LARGE SCALE GENOMIC DNA]</scope>
</reference>
<reference evidence="1" key="2">
    <citation type="submission" date="2025-08" db="UniProtKB">
        <authorList>
            <consortium name="Ensembl"/>
        </authorList>
    </citation>
    <scope>IDENTIFICATION</scope>
</reference>
<dbReference type="AlphaFoldDB" id="A0A672UI43"/>
<evidence type="ECO:0008006" key="3">
    <source>
        <dbReference type="Google" id="ProtNLM"/>
    </source>
</evidence>
<keyword evidence="2" id="KW-1185">Reference proteome</keyword>